<comment type="caution">
    <text evidence="3">The sequence shown here is derived from an EMBL/GenBank/DDBJ whole genome shotgun (WGS) entry which is preliminary data.</text>
</comment>
<dbReference type="Pfam" id="PF07679">
    <property type="entry name" value="I-set"/>
    <property type="match status" value="1"/>
</dbReference>
<dbReference type="Pfam" id="PF18962">
    <property type="entry name" value="Por_Secre_tail"/>
    <property type="match status" value="1"/>
</dbReference>
<dbReference type="SUPFAM" id="SSF50952">
    <property type="entry name" value="Soluble quinoprotein glucose dehydrogenase"/>
    <property type="match status" value="1"/>
</dbReference>
<dbReference type="InterPro" id="IPR003599">
    <property type="entry name" value="Ig_sub"/>
</dbReference>
<dbReference type="InterPro" id="IPR036179">
    <property type="entry name" value="Ig-like_dom_sf"/>
</dbReference>
<keyword evidence="4" id="KW-1185">Reference proteome</keyword>
<evidence type="ECO:0000259" key="1">
    <source>
        <dbReference type="PROSITE" id="PS50835"/>
    </source>
</evidence>
<dbReference type="PROSITE" id="PS50835">
    <property type="entry name" value="IG_LIKE"/>
    <property type="match status" value="1"/>
</dbReference>
<dbReference type="InterPro" id="IPR005084">
    <property type="entry name" value="CBM6"/>
</dbReference>
<evidence type="ECO:0000259" key="2">
    <source>
        <dbReference type="PROSITE" id="PS51175"/>
    </source>
</evidence>
<dbReference type="AlphaFoldDB" id="A0A2T2YLQ8"/>
<dbReference type="NCBIfam" id="TIGR04183">
    <property type="entry name" value="Por_Secre_tail"/>
    <property type="match status" value="1"/>
</dbReference>
<evidence type="ECO:0000313" key="4">
    <source>
        <dbReference type="Proteomes" id="UP000240357"/>
    </source>
</evidence>
<dbReference type="SMART" id="SM00409">
    <property type="entry name" value="IG"/>
    <property type="match status" value="1"/>
</dbReference>
<dbReference type="Gene3D" id="2.120.10.30">
    <property type="entry name" value="TolB, C-terminal domain"/>
    <property type="match status" value="1"/>
</dbReference>
<dbReference type="Gene3D" id="2.60.40.10">
    <property type="entry name" value="Immunoglobulins"/>
    <property type="match status" value="1"/>
</dbReference>
<accession>A0A2T2YLQ8</accession>
<dbReference type="SUPFAM" id="SSF48726">
    <property type="entry name" value="Immunoglobulin"/>
    <property type="match status" value="1"/>
</dbReference>
<dbReference type="GO" id="GO:0030246">
    <property type="term" value="F:carbohydrate binding"/>
    <property type="evidence" value="ECO:0007669"/>
    <property type="project" value="InterPro"/>
</dbReference>
<organism evidence="3 4">
    <name type="scientific">Adhaeribacter arboris</name>
    <dbReference type="NCBI Taxonomy" id="2072846"/>
    <lineage>
        <taxon>Bacteria</taxon>
        <taxon>Pseudomonadati</taxon>
        <taxon>Bacteroidota</taxon>
        <taxon>Cytophagia</taxon>
        <taxon>Cytophagales</taxon>
        <taxon>Hymenobacteraceae</taxon>
        <taxon>Adhaeribacter</taxon>
    </lineage>
</organism>
<dbReference type="InterPro" id="IPR013783">
    <property type="entry name" value="Ig-like_fold"/>
</dbReference>
<dbReference type="InterPro" id="IPR008979">
    <property type="entry name" value="Galactose-bd-like_sf"/>
</dbReference>
<feature type="domain" description="Ig-like" evidence="1">
    <location>
        <begin position="362"/>
        <end position="444"/>
    </location>
</feature>
<evidence type="ECO:0008006" key="5">
    <source>
        <dbReference type="Google" id="ProtNLM"/>
    </source>
</evidence>
<gene>
    <name evidence="3" type="ORF">AHMF7605_24580</name>
</gene>
<dbReference type="PROSITE" id="PS51175">
    <property type="entry name" value="CBM6"/>
    <property type="match status" value="1"/>
</dbReference>
<dbReference type="InterPro" id="IPR011041">
    <property type="entry name" value="Quinoprot_gluc/sorb_DH_b-prop"/>
</dbReference>
<dbReference type="InterPro" id="IPR011042">
    <property type="entry name" value="6-blade_b-propeller_TolB-like"/>
</dbReference>
<dbReference type="Gene3D" id="2.60.120.260">
    <property type="entry name" value="Galactose-binding domain-like"/>
    <property type="match status" value="1"/>
</dbReference>
<proteinExistence type="predicted"/>
<dbReference type="InterPro" id="IPR007110">
    <property type="entry name" value="Ig-like_dom"/>
</dbReference>
<dbReference type="InterPro" id="IPR026444">
    <property type="entry name" value="Secre_tail"/>
</dbReference>
<feature type="domain" description="CBM6" evidence="2">
    <location>
        <begin position="638"/>
        <end position="760"/>
    </location>
</feature>
<dbReference type="SUPFAM" id="SSF49785">
    <property type="entry name" value="Galactose-binding domain-like"/>
    <property type="match status" value="1"/>
</dbReference>
<protein>
    <recommendedName>
        <fullName evidence="5">Carbohydrate-binding protein</fullName>
    </recommendedName>
</protein>
<dbReference type="InterPro" id="IPR013098">
    <property type="entry name" value="Ig_I-set"/>
</dbReference>
<dbReference type="Pfam" id="PF03422">
    <property type="entry name" value="CBM_6"/>
    <property type="match status" value="1"/>
</dbReference>
<dbReference type="CDD" id="cd04082">
    <property type="entry name" value="CBM35_pectate_lyase-like"/>
    <property type="match status" value="1"/>
</dbReference>
<sequence length="862" mass="92805">MFILINLLGNASTQAHTLPAGFSRVQVASGISKPTVMAFTPDGRILVAQQDGILRVIKNGKLLSTPFMQLPVTSNGERGLIGLTLDPNFASNQYLYVYYTVRGTPRNRISRFTAKGDVVVPGSEVVVLNLDPLSSANNHNGGAMHFGKDGKLYVAIGENANPAQSQDLNTYHGKLLRINPNGSIPAGNPYTTGSAQKKRIWASGLRNPYTFAVQPGTGRIFVNDVGQVTWEEINDASAGGKNFGWPVKEGFSTDPAYANPVFAYPHGSEDGTGCAITGGVFFNPITTNYPAAYQGRYFFQDLCSKWINVLDLSSPTPIRQPFATNLGDYALGITVGTDGNLYYLERSTSAVYKIIYTTNAAPRIEQQPANLTVAAGQPATFKVTATGTAPLTYQWQKNGVNISGATAATYTIASTKAADAGNYRVVVANAAGKATSNAASLKVTAFNNRPVAVINYPTETFRYRGGDVIRFIGDATDTEDGTLPASAFTWFVDFHHDTHHHDGPAIADGVKSGSFVIPTSGEVSANVWYRLYAVVKDAGGLTDTIYRDIHPYRSTISLTTQPAGLKLTLDGQPVNTPIAVNSVEGIMRNIGPVNSQTLNGKTYVFEKWLHGGSANQTISTPKDNVTYTAVYREAVSSALLEAENAVVSGVQVSNDHAGYTGTGFANYLQESNDYIEWTVSVPTAGTYNLSFRYALVGSSRHLRLQVNNANLASELEFPETGQWTSWSNKEINISLTAGSNTIRLTATGTSGPNLDHLVVSPNSSAPAQASTKETVATEPVLQVYPNPANSYLKVRIPFTSEQKYTVQLYNNQGKLVHQNLSVKPVLGQNTLLLPTANLPVGLYIVKILQGKTSLSKVFFIRR</sequence>
<dbReference type="InterPro" id="IPR012938">
    <property type="entry name" value="Glc/Sorbosone_DH"/>
</dbReference>
<name>A0A2T2YLQ8_9BACT</name>
<dbReference type="Proteomes" id="UP000240357">
    <property type="component" value="Unassembled WGS sequence"/>
</dbReference>
<reference evidence="3 4" key="1">
    <citation type="submission" date="2018-03" db="EMBL/GenBank/DDBJ databases">
        <title>Adhaeribacter sp. HMF7605 Genome sequencing and assembly.</title>
        <authorList>
            <person name="Kang H."/>
            <person name="Kang J."/>
            <person name="Cha I."/>
            <person name="Kim H."/>
            <person name="Joh K."/>
        </authorList>
    </citation>
    <scope>NUCLEOTIDE SEQUENCE [LARGE SCALE GENOMIC DNA]</scope>
    <source>
        <strain evidence="3 4">HMF7605</strain>
    </source>
</reference>
<evidence type="ECO:0000313" key="3">
    <source>
        <dbReference type="EMBL" id="PSR56446.1"/>
    </source>
</evidence>
<dbReference type="PANTHER" id="PTHR19328:SF75">
    <property type="entry name" value="ALDOSE SUGAR DEHYDROGENASE YLII"/>
    <property type="match status" value="1"/>
</dbReference>
<dbReference type="PANTHER" id="PTHR19328">
    <property type="entry name" value="HEDGEHOG-INTERACTING PROTEIN"/>
    <property type="match status" value="1"/>
</dbReference>
<dbReference type="Pfam" id="PF07995">
    <property type="entry name" value="GSDH"/>
    <property type="match status" value="1"/>
</dbReference>
<dbReference type="EMBL" id="PYFT01000001">
    <property type="protein sequence ID" value="PSR56446.1"/>
    <property type="molecule type" value="Genomic_DNA"/>
</dbReference>